<dbReference type="EMBL" id="KV427624">
    <property type="protein sequence ID" value="KZT06517.1"/>
    <property type="molecule type" value="Genomic_DNA"/>
</dbReference>
<dbReference type="STRING" id="1314785.A0A165E9B2"/>
<evidence type="ECO:0000259" key="4">
    <source>
        <dbReference type="Pfam" id="PF04802"/>
    </source>
</evidence>
<organism evidence="6 7">
    <name type="scientific">Laetiporus sulphureus 93-53</name>
    <dbReference type="NCBI Taxonomy" id="1314785"/>
    <lineage>
        <taxon>Eukaryota</taxon>
        <taxon>Fungi</taxon>
        <taxon>Dikarya</taxon>
        <taxon>Basidiomycota</taxon>
        <taxon>Agaricomycotina</taxon>
        <taxon>Agaricomycetes</taxon>
        <taxon>Polyporales</taxon>
        <taxon>Laetiporus</taxon>
    </lineage>
</organism>
<reference evidence="6 7" key="1">
    <citation type="journal article" date="2016" name="Mol. Biol. Evol.">
        <title>Comparative Genomics of Early-Diverging Mushroom-Forming Fungi Provides Insights into the Origins of Lignocellulose Decay Capabilities.</title>
        <authorList>
            <person name="Nagy L.G."/>
            <person name="Riley R."/>
            <person name="Tritt A."/>
            <person name="Adam C."/>
            <person name="Daum C."/>
            <person name="Floudas D."/>
            <person name="Sun H."/>
            <person name="Yadav J.S."/>
            <person name="Pangilinan J."/>
            <person name="Larsson K.H."/>
            <person name="Matsuura K."/>
            <person name="Barry K."/>
            <person name="Labutti K."/>
            <person name="Kuo R."/>
            <person name="Ohm R.A."/>
            <person name="Bhattacharya S.S."/>
            <person name="Shirouzu T."/>
            <person name="Yoshinaga Y."/>
            <person name="Martin F.M."/>
            <person name="Grigoriev I.V."/>
            <person name="Hibbett D.S."/>
        </authorList>
    </citation>
    <scope>NUCLEOTIDE SEQUENCE [LARGE SCALE GENOMIC DNA]</scope>
    <source>
        <strain evidence="6 7">93-53</strain>
    </source>
</reference>
<dbReference type="SUPFAM" id="SSF50729">
    <property type="entry name" value="PH domain-like"/>
    <property type="match status" value="1"/>
</dbReference>
<feature type="domain" description="PP4R3 EVH1-like" evidence="5">
    <location>
        <begin position="18"/>
        <end position="114"/>
    </location>
</feature>
<feature type="region of interest" description="Disordered" evidence="3">
    <location>
        <begin position="967"/>
        <end position="988"/>
    </location>
</feature>
<feature type="region of interest" description="Disordered" evidence="3">
    <location>
        <begin position="822"/>
        <end position="955"/>
    </location>
</feature>
<feature type="domain" description="Serine/threonine-protein phosphatase 4 regulatory subunit 3-like central" evidence="4">
    <location>
        <begin position="155"/>
        <end position="726"/>
    </location>
</feature>
<evidence type="ECO:0000259" key="5">
    <source>
        <dbReference type="Pfam" id="PF22972"/>
    </source>
</evidence>
<dbReference type="GO" id="GO:0006974">
    <property type="term" value="P:DNA damage response"/>
    <property type="evidence" value="ECO:0007669"/>
    <property type="project" value="TreeGrafter"/>
</dbReference>
<keyword evidence="2" id="KW-0539">Nucleus</keyword>
<protein>
    <submittedName>
        <fullName evidence="6">DUF625-domain-containing protein</fullName>
    </submittedName>
</protein>
<feature type="compositionally biased region" description="Low complexity" evidence="3">
    <location>
        <begin position="886"/>
        <end position="895"/>
    </location>
</feature>
<evidence type="ECO:0000256" key="1">
    <source>
        <dbReference type="ARBA" id="ARBA00004123"/>
    </source>
</evidence>
<dbReference type="GO" id="GO:0005654">
    <property type="term" value="C:nucleoplasm"/>
    <property type="evidence" value="ECO:0007669"/>
    <property type="project" value="TreeGrafter"/>
</dbReference>
<dbReference type="GeneID" id="63821460"/>
<dbReference type="Pfam" id="PF04802">
    <property type="entry name" value="PP4R3"/>
    <property type="match status" value="1"/>
</dbReference>
<evidence type="ECO:0000313" key="6">
    <source>
        <dbReference type="EMBL" id="KZT06517.1"/>
    </source>
</evidence>
<evidence type="ECO:0000256" key="3">
    <source>
        <dbReference type="SAM" id="MobiDB-lite"/>
    </source>
</evidence>
<feature type="compositionally biased region" description="Polar residues" evidence="3">
    <location>
        <begin position="360"/>
        <end position="375"/>
    </location>
</feature>
<dbReference type="AlphaFoldDB" id="A0A165E9B2"/>
<dbReference type="Gene3D" id="2.30.29.30">
    <property type="entry name" value="Pleckstrin-homology domain (PH domain)/Phosphotyrosine-binding domain (PTB)"/>
    <property type="match status" value="1"/>
</dbReference>
<name>A0A165E9B2_9APHY</name>
<feature type="compositionally biased region" description="Low complexity" evidence="3">
    <location>
        <begin position="967"/>
        <end position="980"/>
    </location>
</feature>
<accession>A0A165E9B2</accession>
<dbReference type="RefSeq" id="XP_040764257.1">
    <property type="nucleotide sequence ID" value="XM_040904430.1"/>
</dbReference>
<dbReference type="SUPFAM" id="SSF48371">
    <property type="entry name" value="ARM repeat"/>
    <property type="match status" value="1"/>
</dbReference>
<dbReference type="PANTHER" id="PTHR23318">
    <property type="entry name" value="ATP SYNTHASE GAMMA-RELATED"/>
    <property type="match status" value="1"/>
</dbReference>
<dbReference type="PANTHER" id="PTHR23318:SF0">
    <property type="entry name" value="SERINE_THREONINE-PROTEIN PHOSPHATASE 4 REGULATORY SUBUNIT 3"/>
    <property type="match status" value="1"/>
</dbReference>
<dbReference type="FunCoup" id="A0A165E9B2">
    <property type="interactions" value="644"/>
</dbReference>
<feature type="compositionally biased region" description="Basic and acidic residues" evidence="3">
    <location>
        <begin position="898"/>
        <end position="909"/>
    </location>
</feature>
<dbReference type="GO" id="GO:0030289">
    <property type="term" value="C:protein phosphatase 4 complex"/>
    <property type="evidence" value="ECO:0007669"/>
    <property type="project" value="TreeGrafter"/>
</dbReference>
<proteinExistence type="predicted"/>
<dbReference type="InterPro" id="IPR051137">
    <property type="entry name" value="PP4R3-like"/>
</dbReference>
<dbReference type="Pfam" id="PF22972">
    <property type="entry name" value="EVH1_PP4R3"/>
    <property type="match status" value="1"/>
</dbReference>
<feature type="region of interest" description="Disordered" evidence="3">
    <location>
        <begin position="767"/>
        <end position="806"/>
    </location>
</feature>
<dbReference type="InterPro" id="IPR055236">
    <property type="entry name" value="EVH1_PP4R3"/>
</dbReference>
<evidence type="ECO:0000313" key="7">
    <source>
        <dbReference type="Proteomes" id="UP000076871"/>
    </source>
</evidence>
<dbReference type="GO" id="GO:0072542">
    <property type="term" value="F:protein phosphatase activator activity"/>
    <property type="evidence" value="ECO:0007669"/>
    <property type="project" value="TreeGrafter"/>
</dbReference>
<dbReference type="InterPro" id="IPR006887">
    <property type="entry name" value="P4R3-like_central_dom"/>
</dbReference>
<gene>
    <name evidence="6" type="ORF">LAESUDRAFT_653530</name>
</gene>
<feature type="region of interest" description="Disordered" evidence="3">
    <location>
        <begin position="727"/>
        <end position="748"/>
    </location>
</feature>
<dbReference type="Proteomes" id="UP000076871">
    <property type="component" value="Unassembled WGS sequence"/>
</dbReference>
<dbReference type="InterPro" id="IPR016024">
    <property type="entry name" value="ARM-type_fold"/>
</dbReference>
<keyword evidence="7" id="KW-1185">Reference proteome</keyword>
<evidence type="ECO:0000256" key="2">
    <source>
        <dbReference type="ARBA" id="ARBA00023242"/>
    </source>
</evidence>
<dbReference type="InParanoid" id="A0A165E9B2"/>
<dbReference type="InterPro" id="IPR011993">
    <property type="entry name" value="PH-like_dom_sf"/>
</dbReference>
<feature type="region of interest" description="Disordered" evidence="3">
    <location>
        <begin position="353"/>
        <end position="382"/>
    </location>
</feature>
<dbReference type="OrthoDB" id="27483at2759"/>
<sequence length="988" mass="110828">MYGEEAGGWMEEESQDLKRVKVYELIGSRWVDQGTAFCYGDLQETEAFLVARSETNQDQIILQTAIRAHDVYQRQQDTLIVWTEPDGVDYSLSFQDPDGCAEVWHFIQEVQRHLTIREEAGMSSSPLIGPEQFIATASIFRSGHLPQPQLGIIGDIERAIKSLARTNAIKERIVEYIQTEDYIKGLIDVMHQAEDLENIENLHALCSCMQTIFMLNDHSLYEYILEDDIFFGVIGMLEYDPEFPTHKANYREFLSQTAHFHQPIPLHDEAVQRKVHHTYRLQFLKDVVLARAIDDSTFNVLNSSILFNQIDIINYVQNDAAFFKDIMSAFSGVTNIAGLNVGSQDIPQGVEKMDVDQSEAKTNGIAQPNGTSSPKSSDEEMTRRREIISLIQQLCIMGKNIQLPARIHLFRTLVDRGILLLVQWALIQPETDEEGRQMIAAAGEILTTLVDHDVFGIRKHITVDQLGEINLAKEKGQKIGEKDTLLDAMCKVLVKSRDLAVQSQVGELLKGTLEVANDVPEQHPPGMQPGIKMLQRQKDIEVHEKFLEYFYEQCLGTIMRPFGDVPEFKALTDDSLTMSRERANLYLILCDLLSNFTLQHSFRSHYYLLSSNVAPRVASLLSARDKHLRLAAFRLFRACLKLNNNNIFKHLIKHDIFRSILDLTLRESRRDNLLSASCQEFFEYMRKENVKDVITHCMEHYESKIRELAATPFGGPRFQNLIHRHEMNMAPPPPENVEKPAPNTTRRWGQGSLLSAEEEDYFNADDDDEADLLPVHSSPPRGNSLKRKRYRGPNLSARGPRSAPLQPLSALVAYDDSDDLGGFGEGDTAAPLSPSIPRRPAAIPSGYFPTSERIPASPRITHKQITPKAVTSPPADEDDLLEQLFSSGPLSPSLSVDKPPELGVKRRREEDDDELLQRLASKGKRPSVGSNSEKEDSNSPASKVRAAKTSEGVQKKFKLKLGAVGAAVASATAPAAPSSPGKKEGDNG</sequence>
<comment type="subcellular location">
    <subcellularLocation>
        <location evidence="1">Nucleus</location>
    </subcellularLocation>
</comment>